<dbReference type="GeneID" id="75054579"/>
<protein>
    <submittedName>
        <fullName evidence="4">Phage major capsid protein</fullName>
    </submittedName>
</protein>
<dbReference type="NCBIfam" id="TIGR01554">
    <property type="entry name" value="major_cap_HK97"/>
    <property type="match status" value="1"/>
</dbReference>
<dbReference type="SUPFAM" id="SSF56563">
    <property type="entry name" value="Major capsid protein gp5"/>
    <property type="match status" value="1"/>
</dbReference>
<dbReference type="InterPro" id="IPR054612">
    <property type="entry name" value="Phage_capsid-like_C"/>
</dbReference>
<dbReference type="InterPro" id="IPR024455">
    <property type="entry name" value="Phage_capsid"/>
</dbReference>
<evidence type="ECO:0000256" key="1">
    <source>
        <dbReference type="ARBA" id="ARBA00004328"/>
    </source>
</evidence>
<organism evidence="4 5">
    <name type="scientific">Blautia producta</name>
    <dbReference type="NCBI Taxonomy" id="33035"/>
    <lineage>
        <taxon>Bacteria</taxon>
        <taxon>Bacillati</taxon>
        <taxon>Bacillota</taxon>
        <taxon>Clostridia</taxon>
        <taxon>Lachnospirales</taxon>
        <taxon>Lachnospiraceae</taxon>
        <taxon>Blautia</taxon>
    </lineage>
</organism>
<dbReference type="Proteomes" id="UP000515789">
    <property type="component" value="Chromosome"/>
</dbReference>
<reference evidence="4 5" key="1">
    <citation type="submission" date="2019-04" db="EMBL/GenBank/DDBJ databases">
        <authorList>
            <person name="Schori C."/>
            <person name="Ahrens C."/>
        </authorList>
    </citation>
    <scope>NUCLEOTIDE SEQUENCE [LARGE SCALE GENOMIC DNA]</scope>
    <source>
        <strain evidence="4 5">DSM 2950</strain>
    </source>
</reference>
<feature type="domain" description="Phage capsid-like C-terminal" evidence="3">
    <location>
        <begin position="124"/>
        <end position="395"/>
    </location>
</feature>
<dbReference type="Gene3D" id="3.30.2400.10">
    <property type="entry name" value="Major capsid protein gp5"/>
    <property type="match status" value="1"/>
</dbReference>
<accession>A0A7G5MZH2</accession>
<evidence type="ECO:0000256" key="2">
    <source>
        <dbReference type="SAM" id="MobiDB-lite"/>
    </source>
</evidence>
<sequence>MSKILELREKRAKAWEAAKAFLDTKRGNDGLLSAEDTETYEKMEKDVVDLGKEIERLERQAAIDAELNKPTSTPITNKPNADPDGEEKKGRASDLYRKTFWNAMRRKNFFDVNNALQVGTDSEGGYLVPDEFERTLVDALEEENFFRSIATVINTSSGDRKIPVVASKGEASWIDEEGAFPESDDAFGQVAISAYKVATMLKVSDELLNDSAFNLEAYISKEFGRRIGSKEEEAFFVGDGTGKPTGIFYTTGGASDGVTTTTANITFDDVMDLFYSLKSPYRKKAHWVLNDTTVKALRKLKDNNGNYIWQPSVQAGQPDMILNRPYHTSSYVPELAAGAKVMAFGDFSYYWIADRQGRSFKRLNELFAANGQVGFLASQRVDGKLILAEAVKTLTMKAGSGA</sequence>
<dbReference type="RefSeq" id="WP_018594141.1">
    <property type="nucleotide sequence ID" value="NZ_AP031416.1"/>
</dbReference>
<evidence type="ECO:0000313" key="5">
    <source>
        <dbReference type="Proteomes" id="UP000515789"/>
    </source>
</evidence>
<evidence type="ECO:0000259" key="3">
    <source>
        <dbReference type="Pfam" id="PF05065"/>
    </source>
</evidence>
<dbReference type="Pfam" id="PF05065">
    <property type="entry name" value="Phage_capsid"/>
    <property type="match status" value="1"/>
</dbReference>
<proteinExistence type="predicted"/>
<comment type="subcellular location">
    <subcellularLocation>
        <location evidence="1">Virion</location>
    </subcellularLocation>
</comment>
<feature type="compositionally biased region" description="Polar residues" evidence="2">
    <location>
        <begin position="69"/>
        <end position="79"/>
    </location>
</feature>
<dbReference type="AlphaFoldDB" id="A0A7G5MZH2"/>
<name>A0A7G5MZH2_9FIRM</name>
<feature type="region of interest" description="Disordered" evidence="2">
    <location>
        <begin position="63"/>
        <end position="91"/>
    </location>
</feature>
<gene>
    <name evidence="4" type="ORF">E5259_21845</name>
</gene>
<evidence type="ECO:0000313" key="4">
    <source>
        <dbReference type="EMBL" id="QMW80015.1"/>
    </source>
</evidence>
<dbReference type="EMBL" id="CP039126">
    <property type="protein sequence ID" value="QMW80015.1"/>
    <property type="molecule type" value="Genomic_DNA"/>
</dbReference>
<dbReference type="Gene3D" id="3.30.2320.10">
    <property type="entry name" value="hypothetical protein PF0899 domain"/>
    <property type="match status" value="1"/>
</dbReference>